<dbReference type="InterPro" id="IPR036890">
    <property type="entry name" value="HATPase_C_sf"/>
</dbReference>
<feature type="site" description="Interaction with DNA" evidence="10">
    <location>
        <position position="616"/>
    </location>
</feature>
<dbReference type="GO" id="GO:0003918">
    <property type="term" value="F:DNA topoisomerase type II (double strand cut, ATP-hydrolyzing) activity"/>
    <property type="evidence" value="ECO:0007669"/>
    <property type="project" value="UniProtKB-EC"/>
</dbReference>
<comment type="caution">
    <text evidence="12">The sequence shown here is derived from an EMBL/GenBank/DDBJ whole genome shotgun (WGS) entry which is preliminary data.</text>
</comment>
<keyword evidence="4 10" id="KW-0547">Nucleotide-binding</keyword>
<feature type="binding site" evidence="10">
    <location>
        <begin position="111"/>
        <end position="117"/>
    </location>
    <ligand>
        <name>ATP</name>
        <dbReference type="ChEBI" id="CHEBI:30616"/>
    </ligand>
</feature>
<evidence type="ECO:0000256" key="4">
    <source>
        <dbReference type="ARBA" id="ARBA00022741"/>
    </source>
</evidence>
<keyword evidence="13" id="KW-1185">Reference proteome</keyword>
<feature type="site" description="Interaction with DNA" evidence="10">
    <location>
        <position position="447"/>
    </location>
</feature>
<protein>
    <recommendedName>
        <fullName evidence="10">DNA topoisomerase 4 subunit B</fullName>
        <ecNumber evidence="10">5.6.2.2</ecNumber>
    </recommendedName>
    <alternativeName>
        <fullName evidence="10">Topoisomerase IV subunit B</fullName>
    </alternativeName>
</protein>
<feature type="binding site" evidence="10">
    <location>
        <position position="70"/>
    </location>
    <ligand>
        <name>ATP</name>
        <dbReference type="ChEBI" id="CHEBI:30616"/>
    </ligand>
</feature>
<dbReference type="PROSITE" id="PS50880">
    <property type="entry name" value="TOPRIM"/>
    <property type="match status" value="1"/>
</dbReference>
<feature type="binding site" evidence="10">
    <location>
        <position position="335"/>
    </location>
    <ligand>
        <name>ATP</name>
        <dbReference type="ChEBI" id="CHEBI:30616"/>
    </ligand>
</feature>
<comment type="function">
    <text evidence="10">Topoisomerase IV is essential for chromosome segregation. It relaxes supercoiled DNA. Performs the decatenation events required during the replication of a circular DNA molecule.</text>
</comment>
<dbReference type="PROSITE" id="PS00177">
    <property type="entry name" value="TOPOISOMERASE_II"/>
    <property type="match status" value="1"/>
</dbReference>
<keyword evidence="9 10" id="KW-0413">Isomerase</keyword>
<accession>A0ABU7J7G2</accession>
<name>A0ABU7J7G2_9GAMM</name>
<dbReference type="InterPro" id="IPR013759">
    <property type="entry name" value="Topo_IIA_B_C"/>
</dbReference>
<comment type="cofactor">
    <cofactor evidence="2">
        <name>Mg(2+)</name>
        <dbReference type="ChEBI" id="CHEBI:18420"/>
    </cofactor>
</comment>
<reference evidence="12 13" key="1">
    <citation type="submission" date="2023-07" db="EMBL/GenBank/DDBJ databases">
        <title>Alkalimonas sp., MEB108 novel, alkaliphilic bacterium isolated from Lonar Lake, India.</title>
        <authorList>
            <person name="Joshi A."/>
            <person name="Thite S."/>
        </authorList>
    </citation>
    <scope>NUCLEOTIDE SEQUENCE [LARGE SCALE GENOMIC DNA]</scope>
    <source>
        <strain evidence="12 13">MEB108</strain>
    </source>
</reference>
<keyword evidence="3" id="KW-0479">Metal-binding</keyword>
<evidence type="ECO:0000256" key="1">
    <source>
        <dbReference type="ARBA" id="ARBA00000185"/>
    </source>
</evidence>
<organism evidence="12 13">
    <name type="scientific">Alkalimonas cellulosilytica</name>
    <dbReference type="NCBI Taxonomy" id="3058395"/>
    <lineage>
        <taxon>Bacteria</taxon>
        <taxon>Pseudomonadati</taxon>
        <taxon>Pseudomonadota</taxon>
        <taxon>Gammaproteobacteria</taxon>
        <taxon>Alkalimonas</taxon>
    </lineage>
</organism>
<dbReference type="InterPro" id="IPR006171">
    <property type="entry name" value="TOPRIM_dom"/>
</dbReference>
<dbReference type="InterPro" id="IPR013506">
    <property type="entry name" value="Topo_IIA_bsu_dom2"/>
</dbReference>
<dbReference type="InterPro" id="IPR002288">
    <property type="entry name" value="DNA_gyrase_B_C"/>
</dbReference>
<comment type="similarity">
    <text evidence="10">Belongs to the type II topoisomerase family. ParE type 1 subfamily.</text>
</comment>
<dbReference type="Pfam" id="PF01751">
    <property type="entry name" value="Toprim"/>
    <property type="match status" value="1"/>
</dbReference>
<dbReference type="InterPro" id="IPR001241">
    <property type="entry name" value="Topo_IIA"/>
</dbReference>
<keyword evidence="6" id="KW-0460">Magnesium</keyword>
<feature type="site" description="Interaction with DNA" evidence="10">
    <location>
        <position position="498"/>
    </location>
</feature>
<dbReference type="Gene3D" id="3.40.50.670">
    <property type="match status" value="1"/>
</dbReference>
<gene>
    <name evidence="10 12" type="primary">parE</name>
    <name evidence="12" type="ORF">QWY20_13430</name>
</gene>
<dbReference type="EC" id="5.6.2.2" evidence="10"/>
<dbReference type="SUPFAM" id="SSF55874">
    <property type="entry name" value="ATPase domain of HSP90 chaperone/DNA topoisomerase II/histidine kinase"/>
    <property type="match status" value="1"/>
</dbReference>
<dbReference type="InterPro" id="IPR014721">
    <property type="entry name" value="Ribsml_uS5_D2-typ_fold_subgr"/>
</dbReference>
<dbReference type="Pfam" id="PF00986">
    <property type="entry name" value="DNA_gyraseB_C"/>
    <property type="match status" value="1"/>
</dbReference>
<comment type="subunit">
    <text evidence="10">Heterotetramer composed of ParC and ParE.</text>
</comment>
<comment type="catalytic activity">
    <reaction evidence="1 10">
        <text>ATP-dependent breakage, passage and rejoining of double-stranded DNA.</text>
        <dbReference type="EC" id="5.6.2.2"/>
    </reaction>
</comment>
<dbReference type="PANTHER" id="PTHR45866:SF4">
    <property type="entry name" value="DNA TOPOISOMERASE 4 SUBUNIT B"/>
    <property type="match status" value="1"/>
</dbReference>
<feature type="binding site" evidence="10">
    <location>
        <position position="43"/>
    </location>
    <ligand>
        <name>ATP</name>
        <dbReference type="ChEBI" id="CHEBI:30616"/>
    </ligand>
</feature>
<dbReference type="NCBIfam" id="TIGR01055">
    <property type="entry name" value="parE_Gneg"/>
    <property type="match status" value="1"/>
</dbReference>
<dbReference type="InterPro" id="IPR005737">
    <property type="entry name" value="TopoIV_B_Gneg"/>
</dbReference>
<evidence type="ECO:0000256" key="7">
    <source>
        <dbReference type="ARBA" id="ARBA00023029"/>
    </source>
</evidence>
<evidence type="ECO:0000313" key="12">
    <source>
        <dbReference type="EMBL" id="MEE2002459.1"/>
    </source>
</evidence>
<feature type="domain" description="Toprim" evidence="11">
    <location>
        <begin position="413"/>
        <end position="526"/>
    </location>
</feature>
<dbReference type="EMBL" id="JAUHLI010000013">
    <property type="protein sequence ID" value="MEE2002459.1"/>
    <property type="molecule type" value="Genomic_DNA"/>
</dbReference>
<dbReference type="CDD" id="cd00822">
    <property type="entry name" value="TopoII_Trans_DNA_gyrase"/>
    <property type="match status" value="1"/>
</dbReference>
<dbReference type="Pfam" id="PF00204">
    <property type="entry name" value="DNA_gyraseB"/>
    <property type="match status" value="1"/>
</dbReference>
<evidence type="ECO:0000256" key="2">
    <source>
        <dbReference type="ARBA" id="ARBA00001946"/>
    </source>
</evidence>
<dbReference type="InterPro" id="IPR013760">
    <property type="entry name" value="Topo_IIA-like_dom_sf"/>
</dbReference>
<dbReference type="HAMAP" id="MF_00938">
    <property type="entry name" value="ParE_type1"/>
    <property type="match status" value="1"/>
</dbReference>
<feature type="binding site" evidence="10">
    <location>
        <position position="6"/>
    </location>
    <ligand>
        <name>ATP</name>
        <dbReference type="ChEBI" id="CHEBI:30616"/>
    </ligand>
</feature>
<dbReference type="InterPro" id="IPR018522">
    <property type="entry name" value="TopoIIA_CS"/>
</dbReference>
<dbReference type="RefSeq" id="WP_330129525.1">
    <property type="nucleotide sequence ID" value="NZ_JAUHLI010000013.1"/>
</dbReference>
<dbReference type="SUPFAM" id="SSF54211">
    <property type="entry name" value="Ribosomal protein S5 domain 2-like"/>
    <property type="match status" value="1"/>
</dbReference>
<evidence type="ECO:0000256" key="9">
    <source>
        <dbReference type="ARBA" id="ARBA00023235"/>
    </source>
</evidence>
<evidence type="ECO:0000256" key="10">
    <source>
        <dbReference type="HAMAP-Rule" id="MF_00938"/>
    </source>
</evidence>
<evidence type="ECO:0000256" key="3">
    <source>
        <dbReference type="ARBA" id="ARBA00022723"/>
    </source>
</evidence>
<sequence length="630" mass="69785">MTAQSYNADSIEVLTGLEPVQRRPGMYTDTARPNHLAQEVIDNSVDEALAGHATQIKVVLHEDQSLEVIDNGRGMPVDIHPEEGVSGVELIFCRLHAGGKFSNKNYQFSGGLHGVGISVVNALSSRVDVTVRRDGNVYEMAFADGAKTQELTITGTVGKRNTGTRVQFWPNAGYFDSARFSVPRLLHVLKAKAVLCPGLSIEFEDKVNKESHSWCYQDGIRDYLAEAVKDFVALPEQPFVGNFNSTQEAVEWAMLWLPEGGELVTESYVNLIPTAQGGTHVNGLRQGVLEALRDFCEFRNLLPRGIKLSPEDVWDRCSYILSLKMQDPQFAGQTKERLSSRQASAFVSGIVKDAFSLWLNEHTEIAEALAELCISNAQKRLKAAKKVVRKKVTSGPALPGKLADCSAQDLQRAELFLVEGDSAGGSAKQARDREFQAVMPLRGKILNTWEVESGQILASQEVHDISVAIGMDPDSTDLSALRYGKICILADADSDGLHIATLLCALFMRHFPALVEAGHVYVAMPPLYRIDIGKDVYYALDEDEKNGILDRIEAEKKKGKVNVQRFKGLGEMNPLQLRETTMDPNTRRLVQLTIDDQLQTMELMDMLLAKKRSTDRRQWLEQKGDKAILA</sequence>
<proteinExistence type="inferred from homology"/>
<dbReference type="Gene3D" id="3.30.565.10">
    <property type="entry name" value="Histidine kinase-like ATPase, C-terminal domain"/>
    <property type="match status" value="1"/>
</dbReference>
<evidence type="ECO:0000313" key="13">
    <source>
        <dbReference type="Proteomes" id="UP001336314"/>
    </source>
</evidence>
<keyword evidence="8 10" id="KW-0238">DNA-binding</keyword>
<evidence type="ECO:0000256" key="8">
    <source>
        <dbReference type="ARBA" id="ARBA00023125"/>
    </source>
</evidence>
<dbReference type="PRINTS" id="PR00418">
    <property type="entry name" value="TPI2FAMILY"/>
</dbReference>
<dbReference type="Proteomes" id="UP001336314">
    <property type="component" value="Unassembled WGS sequence"/>
</dbReference>
<dbReference type="SMART" id="SM00387">
    <property type="entry name" value="HATPase_c"/>
    <property type="match status" value="1"/>
</dbReference>
<dbReference type="Pfam" id="PF02518">
    <property type="entry name" value="HATPase_c"/>
    <property type="match status" value="1"/>
</dbReference>
<dbReference type="PRINTS" id="PR01098">
    <property type="entry name" value="TOPISMRASE4B"/>
</dbReference>
<evidence type="ECO:0000259" key="11">
    <source>
        <dbReference type="PROSITE" id="PS50880"/>
    </source>
</evidence>
<dbReference type="Gene3D" id="3.30.230.10">
    <property type="match status" value="1"/>
</dbReference>
<dbReference type="InterPro" id="IPR003594">
    <property type="entry name" value="HATPase_dom"/>
</dbReference>
<evidence type="ECO:0000256" key="6">
    <source>
        <dbReference type="ARBA" id="ARBA00022842"/>
    </source>
</evidence>
<dbReference type="SUPFAM" id="SSF56719">
    <property type="entry name" value="Type II DNA topoisomerase"/>
    <property type="match status" value="1"/>
</dbReference>
<keyword evidence="7 10" id="KW-0799">Topoisomerase</keyword>
<dbReference type="CDD" id="cd16928">
    <property type="entry name" value="HATPase_GyrB-like"/>
    <property type="match status" value="1"/>
</dbReference>
<dbReference type="PANTHER" id="PTHR45866">
    <property type="entry name" value="DNA GYRASE/TOPOISOMERASE SUBUNIT B"/>
    <property type="match status" value="1"/>
</dbReference>
<dbReference type="SMART" id="SM00433">
    <property type="entry name" value="TOP2c"/>
    <property type="match status" value="1"/>
</dbReference>
<keyword evidence="5 10" id="KW-0067">ATP-binding</keyword>
<dbReference type="InterPro" id="IPR020568">
    <property type="entry name" value="Ribosomal_Su5_D2-typ_SF"/>
</dbReference>
<evidence type="ECO:0000256" key="5">
    <source>
        <dbReference type="ARBA" id="ARBA00022840"/>
    </source>
</evidence>